<proteinExistence type="predicted"/>
<feature type="non-terminal residue" evidence="1">
    <location>
        <position position="1"/>
    </location>
</feature>
<organism>
    <name type="scientific">Solenopsis invicta</name>
    <name type="common">Red imported fire ant</name>
    <name type="synonym">Solenopsis wagneri</name>
    <dbReference type="NCBI Taxonomy" id="13686"/>
    <lineage>
        <taxon>Eukaryota</taxon>
        <taxon>Metazoa</taxon>
        <taxon>Ecdysozoa</taxon>
        <taxon>Arthropoda</taxon>
        <taxon>Hexapoda</taxon>
        <taxon>Insecta</taxon>
        <taxon>Pterygota</taxon>
        <taxon>Neoptera</taxon>
        <taxon>Endopterygota</taxon>
        <taxon>Hymenoptera</taxon>
        <taxon>Apocrita</taxon>
        <taxon>Aculeata</taxon>
        <taxon>Formicoidea</taxon>
        <taxon>Formicidae</taxon>
        <taxon>Myrmicinae</taxon>
        <taxon>Solenopsis</taxon>
    </lineage>
</organism>
<sequence>RIDIGQGSKIDCYRSTIVMPIYVVGIWVSASERESAVSREPRQCSVSETECIKTEWQYQNPLYS</sequence>
<gene>
    <name evidence="1" type="ORF">SINV_13356</name>
</gene>
<dbReference type="AlphaFoldDB" id="E9II89"/>
<feature type="non-terminal residue" evidence="1">
    <location>
        <position position="64"/>
    </location>
</feature>
<name>E9II89_SOLIN</name>
<dbReference type="HOGENOM" id="CLU_2874366_0_0_1"/>
<accession>E9II89</accession>
<reference evidence="1" key="1">
    <citation type="journal article" date="2011" name="Proc. Natl. Acad. Sci. U.S.A.">
        <title>The genome of the fire ant Solenopsis invicta.</title>
        <authorList>
            <person name="Wurm Y."/>
            <person name="Wang J."/>
            <person name="Riba-Grognuz O."/>
            <person name="Corona M."/>
            <person name="Nygaard S."/>
            <person name="Hunt B.G."/>
            <person name="Ingram K.K."/>
            <person name="Falquet L."/>
            <person name="Nipitwattanaphon M."/>
            <person name="Gotzek D."/>
            <person name="Dijkstra M.B."/>
            <person name="Oettler J."/>
            <person name="Comtesse F."/>
            <person name="Shih C.J."/>
            <person name="Wu W.J."/>
            <person name="Yang C.C."/>
            <person name="Thomas J."/>
            <person name="Beaudoing E."/>
            <person name="Pradervand S."/>
            <person name="Flegel V."/>
            <person name="Cook E.D."/>
            <person name="Fabbretti R."/>
            <person name="Stockinger H."/>
            <person name="Long L."/>
            <person name="Farmerie W.G."/>
            <person name="Oakey J."/>
            <person name="Boomsma J.J."/>
            <person name="Pamilo P."/>
            <person name="Yi S.V."/>
            <person name="Heinze J."/>
            <person name="Goodisman M.A."/>
            <person name="Farinelli L."/>
            <person name="Harshman K."/>
            <person name="Hulo N."/>
            <person name="Cerutti L."/>
            <person name="Xenarios I."/>
            <person name="Shoemaker D."/>
            <person name="Keller L."/>
        </authorList>
    </citation>
    <scope>NUCLEOTIDE SEQUENCE [LARGE SCALE GENOMIC DNA]</scope>
</reference>
<evidence type="ECO:0000313" key="1">
    <source>
        <dbReference type="EMBL" id="EFZ19715.1"/>
    </source>
</evidence>
<dbReference type="EMBL" id="GL763397">
    <property type="protein sequence ID" value="EFZ19715.1"/>
    <property type="molecule type" value="Genomic_DNA"/>
</dbReference>
<protein>
    <submittedName>
        <fullName evidence="1">Uncharacterized protein</fullName>
    </submittedName>
</protein>